<dbReference type="PANTHER" id="PTHR33875">
    <property type="entry name" value="OS09G0542200 PROTEIN"/>
    <property type="match status" value="1"/>
</dbReference>
<accession>A0A835PHJ6</accession>
<proteinExistence type="predicted"/>
<comment type="caution">
    <text evidence="3">The sequence shown here is derived from an EMBL/GenBank/DDBJ whole genome shotgun (WGS) entry which is preliminary data.</text>
</comment>
<dbReference type="SUPFAM" id="SSF52833">
    <property type="entry name" value="Thioredoxin-like"/>
    <property type="match status" value="1"/>
</dbReference>
<dbReference type="GO" id="GO:0016491">
    <property type="term" value="F:oxidoreductase activity"/>
    <property type="evidence" value="ECO:0007669"/>
    <property type="project" value="InterPro"/>
</dbReference>
<dbReference type="Proteomes" id="UP000636800">
    <property type="component" value="Unassembled WGS sequence"/>
</dbReference>
<dbReference type="Gene3D" id="3.40.30.10">
    <property type="entry name" value="Glutaredoxin"/>
    <property type="match status" value="1"/>
</dbReference>
<dbReference type="Pfam" id="PF01323">
    <property type="entry name" value="DSBA"/>
    <property type="match status" value="1"/>
</dbReference>
<feature type="signal peptide" evidence="1">
    <location>
        <begin position="1"/>
        <end position="21"/>
    </location>
</feature>
<gene>
    <name evidence="3" type="ORF">HPP92_025437</name>
</gene>
<dbReference type="EMBL" id="JADCNL010000014">
    <property type="protein sequence ID" value="KAG0452773.1"/>
    <property type="molecule type" value="Genomic_DNA"/>
</dbReference>
<name>A0A835PHJ6_VANPL</name>
<dbReference type="PANTHER" id="PTHR33875:SF2">
    <property type="entry name" value="ACR183CP"/>
    <property type="match status" value="1"/>
</dbReference>
<dbReference type="AlphaFoldDB" id="A0A835PHJ6"/>
<feature type="domain" description="DSBA-like thioredoxin" evidence="2">
    <location>
        <begin position="46"/>
        <end position="195"/>
    </location>
</feature>
<dbReference type="InterPro" id="IPR001853">
    <property type="entry name" value="DSBA-like_thioredoxin_dom"/>
</dbReference>
<evidence type="ECO:0000256" key="1">
    <source>
        <dbReference type="SAM" id="SignalP"/>
    </source>
</evidence>
<dbReference type="InterPro" id="IPR036249">
    <property type="entry name" value="Thioredoxin-like_sf"/>
</dbReference>
<protein>
    <recommendedName>
        <fullName evidence="2">DSBA-like thioredoxin domain-containing protein</fullName>
    </recommendedName>
</protein>
<evidence type="ECO:0000313" key="4">
    <source>
        <dbReference type="Proteomes" id="UP000636800"/>
    </source>
</evidence>
<dbReference type="CDD" id="cd02972">
    <property type="entry name" value="DsbA_family"/>
    <property type="match status" value="1"/>
</dbReference>
<keyword evidence="1" id="KW-0732">Signal</keyword>
<feature type="chain" id="PRO_5032858187" description="DSBA-like thioredoxin domain-containing protein" evidence="1">
    <location>
        <begin position="22"/>
        <end position="227"/>
    </location>
</feature>
<sequence length="227" mass="25360">MERREALMFIFLFYFLGGSLCQGSIPARYDGFPYGVESGIGSNIFVEAFFDPLCPDSRDSWPPLKKILSEYYPHIFFVVHPFPLPYHDNSFVACRALHTANKLNVSAIYPLLELFFKNQEKYYNGPTRNKSRASIVDDIARLGAQAVGSSPSLFKYAFGDPSSDSAARVSFKYGCTRGVFGAPFFFVNGFLLPDAGSPLDYKTWKGIIDPLLEENHGKGMKEAVTSL</sequence>
<evidence type="ECO:0000259" key="2">
    <source>
        <dbReference type="Pfam" id="PF01323"/>
    </source>
</evidence>
<evidence type="ECO:0000313" key="3">
    <source>
        <dbReference type="EMBL" id="KAG0452773.1"/>
    </source>
</evidence>
<organism evidence="3 4">
    <name type="scientific">Vanilla planifolia</name>
    <name type="common">Vanilla</name>
    <dbReference type="NCBI Taxonomy" id="51239"/>
    <lineage>
        <taxon>Eukaryota</taxon>
        <taxon>Viridiplantae</taxon>
        <taxon>Streptophyta</taxon>
        <taxon>Embryophyta</taxon>
        <taxon>Tracheophyta</taxon>
        <taxon>Spermatophyta</taxon>
        <taxon>Magnoliopsida</taxon>
        <taxon>Liliopsida</taxon>
        <taxon>Asparagales</taxon>
        <taxon>Orchidaceae</taxon>
        <taxon>Vanilloideae</taxon>
        <taxon>Vanilleae</taxon>
        <taxon>Vanilla</taxon>
    </lineage>
</organism>
<reference evidence="3 4" key="1">
    <citation type="journal article" date="2020" name="Nat. Food">
        <title>A phased Vanilla planifolia genome enables genetic improvement of flavour and production.</title>
        <authorList>
            <person name="Hasing T."/>
            <person name="Tang H."/>
            <person name="Brym M."/>
            <person name="Khazi F."/>
            <person name="Huang T."/>
            <person name="Chambers A.H."/>
        </authorList>
    </citation>
    <scope>NUCLEOTIDE SEQUENCE [LARGE SCALE GENOMIC DNA]</scope>
    <source>
        <tissue evidence="3">Leaf</tissue>
    </source>
</reference>
<keyword evidence="4" id="KW-1185">Reference proteome</keyword>